<dbReference type="EMBL" id="PZQS01000002">
    <property type="protein sequence ID" value="PVD35591.1"/>
    <property type="molecule type" value="Genomic_DNA"/>
</dbReference>
<evidence type="ECO:0000256" key="1">
    <source>
        <dbReference type="SAM" id="MobiDB-lite"/>
    </source>
</evidence>
<comment type="caution">
    <text evidence="3">The sequence shown here is derived from an EMBL/GenBank/DDBJ whole genome shotgun (WGS) entry which is preliminary data.</text>
</comment>
<dbReference type="OrthoDB" id="5969463at2759"/>
<feature type="transmembrane region" description="Helical" evidence="2">
    <location>
        <begin position="134"/>
        <end position="154"/>
    </location>
</feature>
<feature type="region of interest" description="Disordered" evidence="1">
    <location>
        <begin position="314"/>
        <end position="376"/>
    </location>
</feature>
<name>A0A2T7PQ88_POMCA</name>
<evidence type="ECO:0000313" key="4">
    <source>
        <dbReference type="Proteomes" id="UP000245119"/>
    </source>
</evidence>
<keyword evidence="4" id="KW-1185">Reference proteome</keyword>
<evidence type="ECO:0000313" key="3">
    <source>
        <dbReference type="EMBL" id="PVD35591.1"/>
    </source>
</evidence>
<gene>
    <name evidence="3" type="ORF">C0Q70_02554</name>
</gene>
<organism evidence="3 4">
    <name type="scientific">Pomacea canaliculata</name>
    <name type="common">Golden apple snail</name>
    <dbReference type="NCBI Taxonomy" id="400727"/>
    <lineage>
        <taxon>Eukaryota</taxon>
        <taxon>Metazoa</taxon>
        <taxon>Spiralia</taxon>
        <taxon>Lophotrochozoa</taxon>
        <taxon>Mollusca</taxon>
        <taxon>Gastropoda</taxon>
        <taxon>Caenogastropoda</taxon>
        <taxon>Architaenioglossa</taxon>
        <taxon>Ampullarioidea</taxon>
        <taxon>Ampullariidae</taxon>
        <taxon>Pomacea</taxon>
    </lineage>
</organism>
<proteinExistence type="predicted"/>
<dbReference type="AlphaFoldDB" id="A0A2T7PQ88"/>
<accession>A0A2T7PQ88</accession>
<keyword evidence="2" id="KW-0812">Transmembrane</keyword>
<feature type="compositionally biased region" description="Basic and acidic residues" evidence="1">
    <location>
        <begin position="329"/>
        <end position="347"/>
    </location>
</feature>
<keyword evidence="2" id="KW-0472">Membrane</keyword>
<protein>
    <submittedName>
        <fullName evidence="3">Uncharacterized protein</fullName>
    </submittedName>
</protein>
<evidence type="ECO:0000256" key="2">
    <source>
        <dbReference type="SAM" id="Phobius"/>
    </source>
</evidence>
<feature type="region of interest" description="Disordered" evidence="1">
    <location>
        <begin position="246"/>
        <end position="275"/>
    </location>
</feature>
<keyword evidence="2" id="KW-1133">Transmembrane helix</keyword>
<sequence length="376" mass="42230">MENESHHRLPDTLRLNAGYHDIPGLWGLPVYRPDTKLESELMRRNVTEGLQILSSIRDLHWAKLGEDPSFNNDLTSMIEDRLRDHVKKNNLTAWFNSTQREGGMCEIVYIGICAPNEILLDWNFLSVYQKCYTALFFVCLVIVGVLYAMIYRFIGLRRNKKLQQKLILCSYVNGDNVCGEGGTRTTFLNGNGHDDCLNNGLGAGGVYIGGCVTSSVPVKAIKNTLVPPTVGKIFKEPVDFIRLDTAQPRSDDLTQSDTTAKKFSKPSTSGEANGLPLLRNDVIHIMTSSSSKNGGGPVSNGEVAIEMKTLKEQYSPVLDQDSPGHRYKFTPEERRRSVGVGELDKRCPTPPRRRRRNSFAPADEERERRQRQKRTG</sequence>
<dbReference type="Proteomes" id="UP000245119">
    <property type="component" value="Linkage Group LG2"/>
</dbReference>
<reference evidence="3 4" key="1">
    <citation type="submission" date="2018-04" db="EMBL/GenBank/DDBJ databases">
        <title>The genome of golden apple snail Pomacea canaliculata provides insight into stress tolerance and invasive adaptation.</title>
        <authorList>
            <person name="Liu C."/>
            <person name="Liu B."/>
            <person name="Ren Y."/>
            <person name="Zhang Y."/>
            <person name="Wang H."/>
            <person name="Li S."/>
            <person name="Jiang F."/>
            <person name="Yin L."/>
            <person name="Zhang G."/>
            <person name="Qian W."/>
            <person name="Fan W."/>
        </authorList>
    </citation>
    <scope>NUCLEOTIDE SEQUENCE [LARGE SCALE GENOMIC DNA]</scope>
    <source>
        <strain evidence="3">SZHN2017</strain>
        <tissue evidence="3">Muscle</tissue>
    </source>
</reference>